<evidence type="ECO:0000256" key="2">
    <source>
        <dbReference type="ARBA" id="ARBA00022679"/>
    </source>
</evidence>
<dbReference type="InterPro" id="IPR003788">
    <property type="entry name" value="NDUFAF7"/>
</dbReference>
<name>A0A1X7HA32_9PROT</name>
<protein>
    <submittedName>
        <fullName evidence="3">NADH dehydrogenase [ubiquinone] 1 alpha subcomplex assembly factor 7</fullName>
    </submittedName>
</protein>
<keyword evidence="2" id="KW-0808">Transferase</keyword>
<accession>A0A1X7HA32</accession>
<dbReference type="PANTHER" id="PTHR12049:SF7">
    <property type="entry name" value="PROTEIN ARGININE METHYLTRANSFERASE NDUFAF7, MITOCHONDRIAL"/>
    <property type="match status" value="1"/>
</dbReference>
<dbReference type="InterPro" id="IPR038375">
    <property type="entry name" value="NDUFAF7_sf"/>
</dbReference>
<dbReference type="PANTHER" id="PTHR12049">
    <property type="entry name" value="PROTEIN ARGININE METHYLTRANSFERASE NDUFAF7, MITOCHONDRIAL"/>
    <property type="match status" value="1"/>
</dbReference>
<dbReference type="Proteomes" id="UP000192936">
    <property type="component" value="Unassembled WGS sequence"/>
</dbReference>
<sequence length="385" mass="41132">MAGSDVMLEDERAAPDSLARLLARRIVMDGPISVGAFMAEALGHPRFGYYMRRDPFGSGGDFTTAPEISQMFGELVGLWCVDSWARLGGPGPFHLVELGPGRGTLMADVLRAAAVLPLFRDNAVVHLVETSPALRDRQRQTLQPILGDAVQWHDRLEDVPDGPTILIANEFFDALPIRQVQKTNHGWFERLVDIDPDSRQDDPCFRFVLEAFGSSGSRLVPDALRNAPDGSVVEVSPASQAVARLIGTRLAAAPGAALVIDYGYAQGPAVGDTLQAMRRHAYAPVLEAPGEADLTAHVDFAAIAAAARDGGAQSFGPVEQGEWLTRLGIRQRASALSAKASPTQAQDIRGALDRLIDPAQMGRLFKLVALATPGAFADANPPAGF</sequence>
<proteinExistence type="predicted"/>
<dbReference type="RefSeq" id="WP_244560850.1">
    <property type="nucleotide sequence ID" value="NZ_FXAK01000007.1"/>
</dbReference>
<dbReference type="AlphaFoldDB" id="A0A1X7HA32"/>
<dbReference type="InterPro" id="IPR029063">
    <property type="entry name" value="SAM-dependent_MTases_sf"/>
</dbReference>
<keyword evidence="1" id="KW-0489">Methyltransferase</keyword>
<evidence type="ECO:0000313" key="4">
    <source>
        <dbReference type="Proteomes" id="UP000192936"/>
    </source>
</evidence>
<dbReference type="GO" id="GO:0032259">
    <property type="term" value="P:methylation"/>
    <property type="evidence" value="ECO:0007669"/>
    <property type="project" value="UniProtKB-KW"/>
</dbReference>
<dbReference type="SUPFAM" id="SSF53335">
    <property type="entry name" value="S-adenosyl-L-methionine-dependent methyltransferases"/>
    <property type="match status" value="1"/>
</dbReference>
<reference evidence="3 4" key="1">
    <citation type="submission" date="2017-04" db="EMBL/GenBank/DDBJ databases">
        <authorList>
            <person name="Afonso C.L."/>
            <person name="Miller P.J."/>
            <person name="Scott M.A."/>
            <person name="Spackman E."/>
            <person name="Goraichik I."/>
            <person name="Dimitrov K.M."/>
            <person name="Suarez D.L."/>
            <person name="Swayne D.E."/>
        </authorList>
    </citation>
    <scope>NUCLEOTIDE SEQUENCE [LARGE SCALE GENOMIC DNA]</scope>
    <source>
        <strain evidence="3 4">A2P</strain>
    </source>
</reference>
<dbReference type="GO" id="GO:0035243">
    <property type="term" value="F:protein-arginine omega-N symmetric methyltransferase activity"/>
    <property type="evidence" value="ECO:0007669"/>
    <property type="project" value="TreeGrafter"/>
</dbReference>
<dbReference type="EMBL" id="FXAK01000007">
    <property type="protein sequence ID" value="SMF81597.1"/>
    <property type="molecule type" value="Genomic_DNA"/>
</dbReference>
<organism evidence="3 4">
    <name type="scientific">Azospirillum oryzae</name>
    <dbReference type="NCBI Taxonomy" id="286727"/>
    <lineage>
        <taxon>Bacteria</taxon>
        <taxon>Pseudomonadati</taxon>
        <taxon>Pseudomonadota</taxon>
        <taxon>Alphaproteobacteria</taxon>
        <taxon>Rhodospirillales</taxon>
        <taxon>Azospirillaceae</taxon>
        <taxon>Azospirillum</taxon>
    </lineage>
</organism>
<keyword evidence="3" id="KW-0830">Ubiquinone</keyword>
<evidence type="ECO:0000256" key="1">
    <source>
        <dbReference type="ARBA" id="ARBA00022603"/>
    </source>
</evidence>
<dbReference type="Pfam" id="PF02636">
    <property type="entry name" value="Methyltransf_28"/>
    <property type="match status" value="1"/>
</dbReference>
<evidence type="ECO:0000313" key="3">
    <source>
        <dbReference type="EMBL" id="SMF81597.1"/>
    </source>
</evidence>
<dbReference type="STRING" id="286727.SAMN02982917_5223"/>
<gene>
    <name evidence="3" type="ORF">SAMN02982917_5223</name>
</gene>
<dbReference type="Gene3D" id="3.40.50.12710">
    <property type="match status" value="1"/>
</dbReference>